<feature type="region of interest" description="Disordered" evidence="1">
    <location>
        <begin position="1"/>
        <end position="83"/>
    </location>
</feature>
<dbReference type="SUPFAM" id="SSF53756">
    <property type="entry name" value="UDP-Glycosyltransferase/glycogen phosphorylase"/>
    <property type="match status" value="1"/>
</dbReference>
<dbReference type="Proteomes" id="UP000441523">
    <property type="component" value="Unassembled WGS sequence"/>
</dbReference>
<evidence type="ECO:0000313" key="4">
    <source>
        <dbReference type="Proteomes" id="UP000441523"/>
    </source>
</evidence>
<dbReference type="AlphaFoldDB" id="A0A6N6MUN2"/>
<reference evidence="3 4" key="1">
    <citation type="submission" date="2019-09" db="EMBL/GenBank/DDBJ databases">
        <title>YIM 132548 draft genome.</title>
        <authorList>
            <person name="Jiang L."/>
        </authorList>
    </citation>
    <scope>NUCLEOTIDE SEQUENCE [LARGE SCALE GENOMIC DNA]</scope>
    <source>
        <strain evidence="3 4">YIM 132548</strain>
    </source>
</reference>
<protein>
    <submittedName>
        <fullName evidence="3">Glycosyltransferase</fullName>
    </submittedName>
</protein>
<dbReference type="GO" id="GO:0016757">
    <property type="term" value="F:glycosyltransferase activity"/>
    <property type="evidence" value="ECO:0007669"/>
    <property type="project" value="InterPro"/>
</dbReference>
<dbReference type="InterPro" id="IPR001296">
    <property type="entry name" value="Glyco_trans_1"/>
</dbReference>
<comment type="caution">
    <text evidence="3">The sequence shown here is derived from an EMBL/GenBank/DDBJ whole genome shotgun (WGS) entry which is preliminary data.</text>
</comment>
<dbReference type="PANTHER" id="PTHR45947">
    <property type="entry name" value="SULFOQUINOVOSYL TRANSFERASE SQD2"/>
    <property type="match status" value="1"/>
</dbReference>
<sequence length="743" mass="76051">MSRPVPAGAPGRPGPPSRGSGWGGAARRGGKGFFISPGQGIGCLALSSPRSIPALTRPPDDPPADATAVPRPAHGVADWPGPREGFTVPRPGTLPDGGPWPRVRVLTPIDGDVPGLSDTVASVLAQGYAEARHDVVPAGPRAEAALAAALDDPETGYLLFLRAGDLLAPGALVALCLEAALSGAAAVAGLRVLFDRAVTGLDVPALSGPDAGLPFTGGEMLFARAAIVRAGGLAPGRSPAELWTRLAEGAPAGGGRVRIGRPVLLQRAPGAAPAPPGLSVVSLTGAGYEGGAGIGQRRLADALALSGHRVSHLRLTDESPAAAAEWTDRFPRTEAAILSGRHDLVIAGNLHGATRSLDILGRLCAGLPVAQVLHDLFPLTGRCAYPNDCPRIVTGCDAGCPTPDQYPELARARVGPVHAAKRRLLAGLRAPLLLANSAWTAERARTYAPPGADIAEITLAFPSGVFRPAGRGALRRRLGLPEEDCLILFSAVIVDAPDKGFADLVSALRGVAGPGIGFVGIGRLDDPGALGLPNLFAPGLVAEEAELAAWYGACDLHVTASRAETLGQTPVEAGLCGTPTLAYAATGLTTAVIDGVSGRLVAPEPGALARALAELIADAPARRRLGAFARIALENRFSDAAAALTLHAVLAGRGLLPDPQARPRFTPAMLGRFAFAAERYPGATGTVQPPSSALVSRLRRAKKAVFGRNLPPWLRWARFGAARLRGALSRGLDGSPRAAGTGR</sequence>
<gene>
    <name evidence="3" type="ORF">F6X51_04760</name>
</gene>
<name>A0A6N6MUN2_9HYPH</name>
<accession>A0A6N6MUN2</accession>
<organism evidence="3 4">
    <name type="scientific">Methylobacterium planeticum</name>
    <dbReference type="NCBI Taxonomy" id="2615211"/>
    <lineage>
        <taxon>Bacteria</taxon>
        <taxon>Pseudomonadati</taxon>
        <taxon>Pseudomonadota</taxon>
        <taxon>Alphaproteobacteria</taxon>
        <taxon>Hyphomicrobiales</taxon>
        <taxon>Methylobacteriaceae</taxon>
        <taxon>Methylobacterium</taxon>
    </lineage>
</organism>
<evidence type="ECO:0000256" key="1">
    <source>
        <dbReference type="SAM" id="MobiDB-lite"/>
    </source>
</evidence>
<feature type="compositionally biased region" description="Low complexity" evidence="1">
    <location>
        <begin position="64"/>
        <end position="73"/>
    </location>
</feature>
<dbReference type="InterPro" id="IPR050194">
    <property type="entry name" value="Glycosyltransferase_grp1"/>
</dbReference>
<evidence type="ECO:0000259" key="2">
    <source>
        <dbReference type="Pfam" id="PF00534"/>
    </source>
</evidence>
<dbReference type="Gene3D" id="3.40.50.2000">
    <property type="entry name" value="Glycogen Phosphorylase B"/>
    <property type="match status" value="2"/>
</dbReference>
<keyword evidence="3" id="KW-0808">Transferase</keyword>
<feature type="domain" description="Glycosyl transferase family 1" evidence="2">
    <location>
        <begin position="475"/>
        <end position="630"/>
    </location>
</feature>
<keyword evidence="4" id="KW-1185">Reference proteome</keyword>
<feature type="compositionally biased region" description="Low complexity" evidence="1">
    <location>
        <begin position="1"/>
        <end position="10"/>
    </location>
</feature>
<dbReference type="PANTHER" id="PTHR45947:SF3">
    <property type="entry name" value="SULFOQUINOVOSYL TRANSFERASE SQD2"/>
    <property type="match status" value="1"/>
</dbReference>
<evidence type="ECO:0000313" key="3">
    <source>
        <dbReference type="EMBL" id="KAB1075204.1"/>
    </source>
</evidence>
<proteinExistence type="predicted"/>
<dbReference type="Pfam" id="PF00534">
    <property type="entry name" value="Glycos_transf_1"/>
    <property type="match status" value="1"/>
</dbReference>
<dbReference type="EMBL" id="VZZJ01000003">
    <property type="protein sequence ID" value="KAB1075204.1"/>
    <property type="molecule type" value="Genomic_DNA"/>
</dbReference>